<accession>A0A1H1CQZ0</accession>
<keyword evidence="2 5" id="KW-0812">Transmembrane</keyword>
<keyword evidence="7" id="KW-1185">Reference proteome</keyword>
<evidence type="ECO:0000313" key="6">
    <source>
        <dbReference type="EMBL" id="SDQ66691.1"/>
    </source>
</evidence>
<proteinExistence type="predicted"/>
<sequence length="123" mass="12756">MHTAANVLSVILAISFLGSGSMKVLGQVKIMEGLNKLGVSRNFGRVIGALESTAACGLLIGLIVGWLGAAAAVGLVLLMAGAIVFHVRAGDYADPRLRGPAMMPVFLLLFSVVTAILRILAIR</sequence>
<name>A0A1H1CQZ0_9ACTN</name>
<dbReference type="Pfam" id="PF13564">
    <property type="entry name" value="DoxX_2"/>
    <property type="match status" value="1"/>
</dbReference>
<evidence type="ECO:0000313" key="7">
    <source>
        <dbReference type="Proteomes" id="UP000217103"/>
    </source>
</evidence>
<dbReference type="EMBL" id="FNKK01000002">
    <property type="protein sequence ID" value="SDQ66691.1"/>
    <property type="molecule type" value="Genomic_DNA"/>
</dbReference>
<dbReference type="OrthoDB" id="4252244at2"/>
<evidence type="ECO:0000256" key="2">
    <source>
        <dbReference type="ARBA" id="ARBA00022692"/>
    </source>
</evidence>
<dbReference type="Proteomes" id="UP000217103">
    <property type="component" value="Unassembled WGS sequence"/>
</dbReference>
<dbReference type="GO" id="GO:0016020">
    <property type="term" value="C:membrane"/>
    <property type="evidence" value="ECO:0007669"/>
    <property type="project" value="UniProtKB-SubCell"/>
</dbReference>
<evidence type="ECO:0000256" key="5">
    <source>
        <dbReference type="SAM" id="Phobius"/>
    </source>
</evidence>
<feature type="transmembrane region" description="Helical" evidence="5">
    <location>
        <begin position="71"/>
        <end position="89"/>
    </location>
</feature>
<organism evidence="6 7">
    <name type="scientific">Thermostaphylospora chromogena</name>
    <dbReference type="NCBI Taxonomy" id="35622"/>
    <lineage>
        <taxon>Bacteria</taxon>
        <taxon>Bacillati</taxon>
        <taxon>Actinomycetota</taxon>
        <taxon>Actinomycetes</taxon>
        <taxon>Streptosporangiales</taxon>
        <taxon>Thermomonosporaceae</taxon>
        <taxon>Thermostaphylospora</taxon>
    </lineage>
</organism>
<keyword evidence="4 5" id="KW-0472">Membrane</keyword>
<evidence type="ECO:0000256" key="1">
    <source>
        <dbReference type="ARBA" id="ARBA00004141"/>
    </source>
</evidence>
<protein>
    <submittedName>
        <fullName evidence="6">DoxX-like family protein</fullName>
    </submittedName>
</protein>
<dbReference type="RefSeq" id="WP_093258453.1">
    <property type="nucleotide sequence ID" value="NZ_FNKK01000002.1"/>
</dbReference>
<reference evidence="6 7" key="1">
    <citation type="submission" date="2016-10" db="EMBL/GenBank/DDBJ databases">
        <authorList>
            <person name="de Groot N.N."/>
        </authorList>
    </citation>
    <scope>NUCLEOTIDE SEQUENCE [LARGE SCALE GENOMIC DNA]</scope>
    <source>
        <strain evidence="6 7">DSM 43794</strain>
    </source>
</reference>
<evidence type="ECO:0000256" key="3">
    <source>
        <dbReference type="ARBA" id="ARBA00022989"/>
    </source>
</evidence>
<gene>
    <name evidence="6" type="ORF">SAMN04489764_1603</name>
</gene>
<keyword evidence="3 5" id="KW-1133">Transmembrane helix</keyword>
<evidence type="ECO:0000256" key="4">
    <source>
        <dbReference type="ARBA" id="ARBA00023136"/>
    </source>
</evidence>
<dbReference type="InterPro" id="IPR032808">
    <property type="entry name" value="DoxX"/>
</dbReference>
<comment type="subcellular location">
    <subcellularLocation>
        <location evidence="1">Membrane</location>
        <topology evidence="1">Multi-pass membrane protein</topology>
    </subcellularLocation>
</comment>
<feature type="transmembrane region" description="Helical" evidence="5">
    <location>
        <begin position="101"/>
        <end position="121"/>
    </location>
</feature>
<dbReference type="AlphaFoldDB" id="A0A1H1CQZ0"/>